<reference evidence="5 6" key="1">
    <citation type="submission" date="2020-08" db="EMBL/GenBank/DDBJ databases">
        <authorList>
            <person name="Koutsovoulos G."/>
            <person name="Danchin GJ E."/>
        </authorList>
    </citation>
    <scope>NUCLEOTIDE SEQUENCE [LARGE SCALE GENOMIC DNA]</scope>
</reference>
<dbReference type="AlphaFoldDB" id="A0A6V7YA16"/>
<keyword evidence="2 3" id="KW-0472">Membrane</keyword>
<dbReference type="GO" id="GO:0005886">
    <property type="term" value="C:plasma membrane"/>
    <property type="evidence" value="ECO:0007669"/>
    <property type="project" value="TreeGrafter"/>
</dbReference>
<evidence type="ECO:0000313" key="6">
    <source>
        <dbReference type="Proteomes" id="UP000580250"/>
    </source>
</evidence>
<gene>
    <name evidence="5" type="ORF">MENT_LOCUS62458</name>
</gene>
<keyword evidence="2 3" id="KW-0812">Transmembrane</keyword>
<dbReference type="GO" id="GO:0006811">
    <property type="term" value="P:monoatomic ion transport"/>
    <property type="evidence" value="ECO:0007669"/>
    <property type="project" value="UniProtKB-KW"/>
</dbReference>
<accession>A0A6V7YA16</accession>
<feature type="transmembrane region" description="Helical" evidence="3">
    <location>
        <begin position="222"/>
        <end position="243"/>
    </location>
</feature>
<dbReference type="GO" id="GO:0022857">
    <property type="term" value="F:transmembrane transporter activity"/>
    <property type="evidence" value="ECO:0007669"/>
    <property type="project" value="TreeGrafter"/>
</dbReference>
<comment type="caution">
    <text evidence="5">The sequence shown here is derived from an EMBL/GenBank/DDBJ whole genome shotgun (WGS) entry which is preliminary data.</text>
</comment>
<organism evidence="5 6">
    <name type="scientific">Meloidogyne enterolobii</name>
    <name type="common">Root-knot nematode worm</name>
    <name type="synonym">Meloidogyne mayaguensis</name>
    <dbReference type="NCBI Taxonomy" id="390850"/>
    <lineage>
        <taxon>Eukaryota</taxon>
        <taxon>Metazoa</taxon>
        <taxon>Ecdysozoa</taxon>
        <taxon>Nematoda</taxon>
        <taxon>Chromadorea</taxon>
        <taxon>Rhabditida</taxon>
        <taxon>Tylenchina</taxon>
        <taxon>Tylenchomorpha</taxon>
        <taxon>Tylenchoidea</taxon>
        <taxon>Meloidogynidae</taxon>
        <taxon>Meloidogyninae</taxon>
        <taxon>Meloidogyne</taxon>
    </lineage>
</organism>
<keyword evidence="1" id="KW-0813">Transport</keyword>
<dbReference type="Proteomes" id="UP000580250">
    <property type="component" value="Unassembled WGS sequence"/>
</dbReference>
<sequence length="429" mass="47590">MRNLRRQNGAVLAPTTLSAAFPFTSYILLLLSVNFVFSLPNGDNFYKTNLTDTTIENIPNFNTKNDNVSLHQKQLPHIQLPSTVVKQEFVTKDKKTLLSGIRIEPMKSGEPDFIGYTDKGLSIVAPDTEVRVVLFGTFLDEIVLVGFTLSQNCSETVLNIVQEDFSIQTDRRIVIIYKFSESKSVYKLCLKQKAADDVFDLPFYLVDDLRCSVSTDMPPRQYYFPMFVQISIVAALLVLSGLFSGLNLGLMSLTPQELTLISNSGSSKERKYAQMILPVRKSGNQLLCSLLIGNVCVNSAISILFDDLTSGYVALAISSAGIVVFGEIFPQALCVKKGLAVGAHTIWVTRFFMVLTFPLAYPISKVLDHLLGDEVVSYDRKRLMELIKLSTKNAIGPAEELKIAIGAFEMGDKTVKDVMTKIDVSDFKI</sequence>
<keyword evidence="1" id="KW-0406">Ion transport</keyword>
<dbReference type="InterPro" id="IPR045095">
    <property type="entry name" value="ACDP"/>
</dbReference>
<evidence type="ECO:0000256" key="1">
    <source>
        <dbReference type="ARBA" id="ARBA00023065"/>
    </source>
</evidence>
<evidence type="ECO:0000256" key="2">
    <source>
        <dbReference type="PROSITE-ProRule" id="PRU01193"/>
    </source>
</evidence>
<protein>
    <recommendedName>
        <fullName evidence="4">CNNM transmembrane domain-containing protein</fullName>
    </recommendedName>
</protein>
<dbReference type="PANTHER" id="PTHR12064:SF94">
    <property type="entry name" value="UNEXTENDED PROTEIN"/>
    <property type="match status" value="1"/>
</dbReference>
<dbReference type="OrthoDB" id="5353557at2759"/>
<feature type="domain" description="CNNM transmembrane" evidence="4">
    <location>
        <begin position="222"/>
        <end position="400"/>
    </location>
</feature>
<name>A0A6V7YA16_MELEN</name>
<evidence type="ECO:0000313" key="5">
    <source>
        <dbReference type="EMBL" id="CAD2208418.1"/>
    </source>
</evidence>
<dbReference type="PANTHER" id="PTHR12064">
    <property type="entry name" value="METAL TRANSPORTER CNNM"/>
    <property type="match status" value="1"/>
</dbReference>
<dbReference type="GO" id="GO:0010960">
    <property type="term" value="P:magnesium ion homeostasis"/>
    <property type="evidence" value="ECO:0007669"/>
    <property type="project" value="InterPro"/>
</dbReference>
<keyword evidence="2 3" id="KW-1133">Transmembrane helix</keyword>
<dbReference type="PROSITE" id="PS51846">
    <property type="entry name" value="CNNM"/>
    <property type="match status" value="1"/>
</dbReference>
<feature type="transmembrane region" description="Helical" evidence="3">
    <location>
        <begin position="12"/>
        <end position="37"/>
    </location>
</feature>
<feature type="transmembrane region" description="Helical" evidence="3">
    <location>
        <begin position="286"/>
        <end position="305"/>
    </location>
</feature>
<feature type="transmembrane region" description="Helical" evidence="3">
    <location>
        <begin position="311"/>
        <end position="329"/>
    </location>
</feature>
<dbReference type="Pfam" id="PF01595">
    <property type="entry name" value="CNNM"/>
    <property type="match status" value="1"/>
</dbReference>
<proteinExistence type="predicted"/>
<dbReference type="EMBL" id="CAJEWN010003710">
    <property type="protein sequence ID" value="CAD2208418.1"/>
    <property type="molecule type" value="Genomic_DNA"/>
</dbReference>
<evidence type="ECO:0000259" key="4">
    <source>
        <dbReference type="PROSITE" id="PS51846"/>
    </source>
</evidence>
<evidence type="ECO:0000256" key="3">
    <source>
        <dbReference type="SAM" id="Phobius"/>
    </source>
</evidence>
<feature type="transmembrane region" description="Helical" evidence="3">
    <location>
        <begin position="341"/>
        <end position="361"/>
    </location>
</feature>
<dbReference type="InterPro" id="IPR002550">
    <property type="entry name" value="CNNM"/>
</dbReference>